<feature type="transmembrane region" description="Helical" evidence="8">
    <location>
        <begin position="302"/>
        <end position="319"/>
    </location>
</feature>
<evidence type="ECO:0000256" key="3">
    <source>
        <dbReference type="ARBA" id="ARBA00022692"/>
    </source>
</evidence>
<sequence>MDRIFTVIFVFEMIVKMAAYGFKKYFTDAWCWLDFVIVAISLVGWFAEGAGAGNMGAFRALRTLRALRPLRAVSRWEGMKVVVNALIQAIPAIFNVLLVCLVFWLIFSIMGVNLFMGRFGRCVDENGEMIKMVLNQQNHLVIQGTNDTLDRELCEKNYSVTRNYTWFIPKVTFDNVLIGYLSLFQIATFKGWMDIMYAAVDSREPTDQPMFEDRIGVYLYFVLFIVFGSFFTLNLFIGVIIENFNMQKKKAGGSLEMLMTDDQKKYYNAMKKLGSKQPQKPIPKPKMKLQLLFFQLTTSQKFDIFIMIVILLNMMTMAIEHYDQPEEFDDALHWINQIFVLIFSCECVMKLLGLRHYYFKQPWNIFDFVVVISSVLTSALSEHLKNFPISPTLLRVVRVFRVGRILRLVKSAKGIRTLLFSLAVSMPALFNIGLLLFLVMFIYAIFGMSFFMHVKHTKGIDDMFNFETFFRSMILLFQISTSAGWDLVLAGLMNEKDCNRNMTEVSPYGNCGSSGEAIVYLVTYLVISFLVVINMYIAVILENFSQATEDVQQGLTQDDFDMYYEVWEKFDENATQYIHLSKLCEFVDALEPPLRIPLPNYYRLVSLDIPICENDMIHCVDILDGLTKHFLGTSEVAGDLGDIKKGPERKNYNPVSSTLKRQREIFVVRLLQQTWRNYVKQKQREAMLKMNADRTIITVDEVDES</sequence>
<feature type="transmembrane region" description="Helical" evidence="8">
    <location>
        <begin position="35"/>
        <end position="61"/>
    </location>
</feature>
<protein>
    <recommendedName>
        <fullName evidence="8">Sodium channel protein</fullName>
    </recommendedName>
</protein>
<dbReference type="InterPro" id="IPR001696">
    <property type="entry name" value="Na_channel_asu"/>
</dbReference>
<dbReference type="EMBL" id="MG973411">
    <property type="protein sequence ID" value="AWJ68264.1"/>
    <property type="molecule type" value="mRNA"/>
</dbReference>
<evidence type="ECO:0000256" key="7">
    <source>
        <dbReference type="ARBA" id="ARBA00023157"/>
    </source>
</evidence>
<keyword evidence="8" id="KW-0406">Ion transport</keyword>
<dbReference type="PRINTS" id="PR00170">
    <property type="entry name" value="NACHANNEL"/>
</dbReference>
<feature type="transmembrane region" description="Helical" evidence="8">
    <location>
        <begin position="81"/>
        <end position="107"/>
    </location>
</feature>
<evidence type="ECO:0000259" key="9">
    <source>
        <dbReference type="Pfam" id="PF00520"/>
    </source>
</evidence>
<keyword evidence="4" id="KW-0677">Repeat</keyword>
<keyword evidence="8" id="KW-0851">Voltage-gated channel</keyword>
<keyword evidence="7" id="KW-1015">Disulfide bond</keyword>
<evidence type="ECO:0000256" key="8">
    <source>
        <dbReference type="RuleBase" id="RU361132"/>
    </source>
</evidence>
<dbReference type="PANTHER" id="PTHR10037:SF288">
    <property type="entry name" value="SODIUM CHANNEL PROTEIN PARA"/>
    <property type="match status" value="1"/>
</dbReference>
<keyword evidence="8" id="KW-0813">Transport</keyword>
<feature type="transmembrane region" description="Helical" evidence="8">
    <location>
        <begin position="217"/>
        <end position="241"/>
    </location>
</feature>
<dbReference type="FunFam" id="1.10.287.70:FF:000047">
    <property type="entry name" value="Sodium channel protein"/>
    <property type="match status" value="1"/>
</dbReference>
<evidence type="ECO:0000256" key="5">
    <source>
        <dbReference type="ARBA" id="ARBA00022989"/>
    </source>
</evidence>
<keyword evidence="8" id="KW-0894">Sodium channel</keyword>
<dbReference type="InterPro" id="IPR027359">
    <property type="entry name" value="Volt_channel_dom_sf"/>
</dbReference>
<feature type="transmembrane region" description="Helical" evidence="8">
    <location>
        <begin position="331"/>
        <end position="352"/>
    </location>
</feature>
<dbReference type="Gene3D" id="1.20.120.350">
    <property type="entry name" value="Voltage-gated potassium channels. Chain C"/>
    <property type="match status" value="2"/>
</dbReference>
<feature type="domain" description="Ion transport" evidence="9">
    <location>
        <begin position="301"/>
        <end position="550"/>
    </location>
</feature>
<feature type="transmembrane region" description="Helical" evidence="8">
    <location>
        <begin position="473"/>
        <end position="493"/>
    </location>
</feature>
<organism evidence="10">
    <name type="scientific">Hirudo verbana</name>
    <dbReference type="NCBI Taxonomy" id="311461"/>
    <lineage>
        <taxon>Eukaryota</taxon>
        <taxon>Metazoa</taxon>
        <taxon>Spiralia</taxon>
        <taxon>Lophotrochozoa</taxon>
        <taxon>Annelida</taxon>
        <taxon>Clitellata</taxon>
        <taxon>Hirudinea</taxon>
        <taxon>Hirudinida</taxon>
        <taxon>Hirudiniformes</taxon>
        <taxon>Hirudinidae</taxon>
        <taxon>Hirudo</taxon>
    </lineage>
</organism>
<keyword evidence="3 8" id="KW-0812">Transmembrane</keyword>
<dbReference type="Gene3D" id="1.10.287.70">
    <property type="match status" value="2"/>
</dbReference>
<feature type="transmembrane region" description="Helical" evidence="8">
    <location>
        <begin position="517"/>
        <end position="541"/>
    </location>
</feature>
<comment type="function">
    <text evidence="8">Mediates the voltage-dependent sodium ion permeability of excitable membranes. Assuming opened or closed conformations in response to the voltage difference across the membrane, the protein forms a sodium-selective channel through which Na(+) ions may pass in accordance with their electrochemical gradient.</text>
</comment>
<comment type="similarity">
    <text evidence="8">Belongs to the sodium channel (TC 1.A.1.10) family.</text>
</comment>
<keyword evidence="5 8" id="KW-1133">Transmembrane helix</keyword>
<dbReference type="FunFam" id="1.10.238.10:FF:000061">
    <property type="entry name" value="Sodium channel protein"/>
    <property type="match status" value="1"/>
</dbReference>
<accession>A0A2S1WM59</accession>
<keyword evidence="8" id="KW-0739">Sodium transport</keyword>
<feature type="domain" description="Ion transport" evidence="9">
    <location>
        <begin position="1"/>
        <end position="251"/>
    </location>
</feature>
<keyword evidence="8 10" id="KW-0407">Ion channel</keyword>
<dbReference type="GO" id="GO:0001518">
    <property type="term" value="C:voltage-gated sodium channel complex"/>
    <property type="evidence" value="ECO:0007669"/>
    <property type="project" value="UniProtKB-UniRule"/>
</dbReference>
<proteinExistence type="evidence at transcript level"/>
<evidence type="ECO:0000256" key="1">
    <source>
        <dbReference type="ARBA" id="ARBA00004651"/>
    </source>
</evidence>
<evidence type="ECO:0000256" key="2">
    <source>
        <dbReference type="ARBA" id="ARBA00022475"/>
    </source>
</evidence>
<dbReference type="CDD" id="cd13433">
    <property type="entry name" value="Na_channel_gate"/>
    <property type="match status" value="1"/>
</dbReference>
<evidence type="ECO:0000256" key="4">
    <source>
        <dbReference type="ARBA" id="ARBA00022737"/>
    </source>
</evidence>
<dbReference type="InterPro" id="IPR044564">
    <property type="entry name" value="Na_chnl_inactivation_gate"/>
</dbReference>
<dbReference type="FunFam" id="1.20.120.350:FF:000004">
    <property type="entry name" value="Sodium channel protein"/>
    <property type="match status" value="1"/>
</dbReference>
<evidence type="ECO:0000256" key="6">
    <source>
        <dbReference type="ARBA" id="ARBA00023136"/>
    </source>
</evidence>
<comment type="caution">
    <text evidence="8">Lacks conserved residue(s) required for the propagation of feature annotation.</text>
</comment>
<keyword evidence="6 8" id="KW-0472">Membrane</keyword>
<dbReference type="GO" id="GO:0086010">
    <property type="term" value="P:membrane depolarization during action potential"/>
    <property type="evidence" value="ECO:0007669"/>
    <property type="project" value="TreeGrafter"/>
</dbReference>
<dbReference type="GO" id="GO:0019228">
    <property type="term" value="P:neuronal action potential"/>
    <property type="evidence" value="ECO:0007669"/>
    <property type="project" value="TreeGrafter"/>
</dbReference>
<dbReference type="AlphaFoldDB" id="A0A2S1WM59"/>
<keyword evidence="8" id="KW-0915">Sodium</keyword>
<dbReference type="InterPro" id="IPR005821">
    <property type="entry name" value="Ion_trans_dom"/>
</dbReference>
<name>A0A2S1WM59_9ANNE</name>
<comment type="subcellular location">
    <subcellularLocation>
        <location evidence="1 8">Cell membrane</location>
        <topology evidence="1 8">Multi-pass membrane protein</topology>
    </subcellularLocation>
</comment>
<dbReference type="Gene3D" id="1.10.238.10">
    <property type="entry name" value="EF-hand"/>
    <property type="match status" value="1"/>
</dbReference>
<reference evidence="10" key="1">
    <citation type="submission" date="2018-02" db="EMBL/GenBank/DDBJ databases">
        <title>Hirudo verbana central nervous system transcriptome analysis of ion channel and receptor content.</title>
        <authorList>
            <person name="Northcutt A.J."/>
            <person name="Schulz D.J."/>
            <person name="Mesce K.A."/>
        </authorList>
    </citation>
    <scope>NUCLEOTIDE SEQUENCE</scope>
</reference>
<keyword evidence="2" id="KW-1003">Cell membrane</keyword>
<evidence type="ECO:0000313" key="10">
    <source>
        <dbReference type="EMBL" id="AWJ68264.1"/>
    </source>
</evidence>
<dbReference type="GO" id="GO:0005248">
    <property type="term" value="F:voltage-gated sodium channel activity"/>
    <property type="evidence" value="ECO:0007669"/>
    <property type="project" value="InterPro"/>
</dbReference>
<dbReference type="PANTHER" id="PTHR10037">
    <property type="entry name" value="VOLTAGE-GATED CATION CHANNEL CALCIUM AND SODIUM"/>
    <property type="match status" value="1"/>
</dbReference>
<dbReference type="Pfam" id="PF00520">
    <property type="entry name" value="Ion_trans"/>
    <property type="match status" value="2"/>
</dbReference>
<dbReference type="InterPro" id="IPR043203">
    <property type="entry name" value="VGCC_Ca_Na"/>
</dbReference>
<feature type="transmembrane region" description="Helical" evidence="8">
    <location>
        <begin position="428"/>
        <end position="452"/>
    </location>
</feature>
<dbReference type="SUPFAM" id="SSF81324">
    <property type="entry name" value="Voltage-gated potassium channels"/>
    <property type="match status" value="2"/>
</dbReference>